<dbReference type="GO" id="GO:0022857">
    <property type="term" value="F:transmembrane transporter activity"/>
    <property type="evidence" value="ECO:0007669"/>
    <property type="project" value="InterPro"/>
</dbReference>
<dbReference type="Gene3D" id="1.20.1250.20">
    <property type="entry name" value="MFS general substrate transporter like domains"/>
    <property type="match status" value="1"/>
</dbReference>
<gene>
    <name evidence="5" type="ORF">B0A52_07461</name>
</gene>
<dbReference type="InterPro" id="IPR050327">
    <property type="entry name" value="Proton-linked_MCT"/>
</dbReference>
<proteinExistence type="inferred from homology"/>
<protein>
    <recommendedName>
        <fullName evidence="4">Major facilitator superfamily (MFS) profile domain-containing protein</fullName>
    </recommendedName>
</protein>
<feature type="transmembrane region" description="Helical" evidence="3">
    <location>
        <begin position="75"/>
        <end position="97"/>
    </location>
</feature>
<dbReference type="Proteomes" id="UP000288859">
    <property type="component" value="Unassembled WGS sequence"/>
</dbReference>
<dbReference type="InterPro" id="IPR011701">
    <property type="entry name" value="MFS"/>
</dbReference>
<dbReference type="SUPFAM" id="SSF103473">
    <property type="entry name" value="MFS general substrate transporter"/>
    <property type="match status" value="1"/>
</dbReference>
<comment type="caution">
    <text evidence="5">The sequence shown here is derived from an EMBL/GenBank/DDBJ whole genome shotgun (WGS) entry which is preliminary data.</text>
</comment>
<comment type="similarity">
    <text evidence="2">Belongs to the major facilitator superfamily. Monocarboxylate porter (TC 2.A.1.13) family.</text>
</comment>
<keyword evidence="3" id="KW-0812">Transmembrane</keyword>
<evidence type="ECO:0000313" key="6">
    <source>
        <dbReference type="Proteomes" id="UP000288859"/>
    </source>
</evidence>
<reference evidence="5 6" key="1">
    <citation type="submission" date="2017-03" db="EMBL/GenBank/DDBJ databases">
        <title>Genomes of endolithic fungi from Antarctica.</title>
        <authorList>
            <person name="Coleine C."/>
            <person name="Masonjones S."/>
            <person name="Stajich J.E."/>
        </authorList>
    </citation>
    <scope>NUCLEOTIDE SEQUENCE [LARGE SCALE GENOMIC DNA]</scope>
    <source>
        <strain evidence="5 6">CCFEE 6314</strain>
    </source>
</reference>
<evidence type="ECO:0000313" key="5">
    <source>
        <dbReference type="EMBL" id="RVX68461.1"/>
    </source>
</evidence>
<dbReference type="OrthoDB" id="2213137at2759"/>
<dbReference type="InterPro" id="IPR036259">
    <property type="entry name" value="MFS_trans_sf"/>
</dbReference>
<dbReference type="GO" id="GO:0016020">
    <property type="term" value="C:membrane"/>
    <property type="evidence" value="ECO:0007669"/>
    <property type="project" value="UniProtKB-SubCell"/>
</dbReference>
<dbReference type="PANTHER" id="PTHR11360:SF287">
    <property type="entry name" value="MFS MONOCARBOXYLATE TRANSPORTER"/>
    <property type="match status" value="1"/>
</dbReference>
<comment type="subcellular location">
    <subcellularLocation>
        <location evidence="1">Membrane</location>
        <topology evidence="1">Multi-pass membrane protein</topology>
    </subcellularLocation>
</comment>
<dbReference type="EMBL" id="NAJM01000038">
    <property type="protein sequence ID" value="RVX68461.1"/>
    <property type="molecule type" value="Genomic_DNA"/>
</dbReference>
<dbReference type="PANTHER" id="PTHR11360">
    <property type="entry name" value="MONOCARBOXYLATE TRANSPORTER"/>
    <property type="match status" value="1"/>
</dbReference>
<dbReference type="Pfam" id="PF07690">
    <property type="entry name" value="MFS_1"/>
    <property type="match status" value="1"/>
</dbReference>
<keyword evidence="3" id="KW-1133">Transmembrane helix</keyword>
<dbReference type="InterPro" id="IPR020846">
    <property type="entry name" value="MFS_dom"/>
</dbReference>
<evidence type="ECO:0000259" key="4">
    <source>
        <dbReference type="PROSITE" id="PS50850"/>
    </source>
</evidence>
<organism evidence="5 6">
    <name type="scientific">Exophiala mesophila</name>
    <name type="common">Black yeast-like fungus</name>
    <dbReference type="NCBI Taxonomy" id="212818"/>
    <lineage>
        <taxon>Eukaryota</taxon>
        <taxon>Fungi</taxon>
        <taxon>Dikarya</taxon>
        <taxon>Ascomycota</taxon>
        <taxon>Pezizomycotina</taxon>
        <taxon>Eurotiomycetes</taxon>
        <taxon>Chaetothyriomycetidae</taxon>
        <taxon>Chaetothyriales</taxon>
        <taxon>Herpotrichiellaceae</taxon>
        <taxon>Exophiala</taxon>
    </lineage>
</organism>
<accession>A0A438MXI9</accession>
<feature type="transmembrane region" description="Helical" evidence="3">
    <location>
        <begin position="50"/>
        <end position="69"/>
    </location>
</feature>
<dbReference type="AlphaFoldDB" id="A0A438MXI9"/>
<evidence type="ECO:0000256" key="2">
    <source>
        <dbReference type="ARBA" id="ARBA00006727"/>
    </source>
</evidence>
<keyword evidence="3" id="KW-0472">Membrane</keyword>
<feature type="domain" description="Major facilitator superfamily (MFS) profile" evidence="4">
    <location>
        <begin position="1"/>
        <end position="176"/>
    </location>
</feature>
<sequence>MGLPTLYLPSYLNDISLGVTKGAFLLTLMSISQVAGQFIFGYLSDQKLSLNMLMTVCLSMAAAATFGTWGGALSMLPLVAFALLYGFFGAGYTAMWARMVTTVSSEPSSYPAMFSLFCFGKGVGNVLVGPIGSLLLRPARNDNGYAHGTYKLVVVFTGVCLLSGALILAARNFRFK</sequence>
<name>A0A438MXI9_EXOME</name>
<dbReference type="PROSITE" id="PS50850">
    <property type="entry name" value="MFS"/>
    <property type="match status" value="1"/>
</dbReference>
<evidence type="ECO:0000256" key="1">
    <source>
        <dbReference type="ARBA" id="ARBA00004141"/>
    </source>
</evidence>
<evidence type="ECO:0000256" key="3">
    <source>
        <dbReference type="SAM" id="Phobius"/>
    </source>
</evidence>
<feature type="transmembrane region" description="Helical" evidence="3">
    <location>
        <begin position="109"/>
        <end position="132"/>
    </location>
</feature>
<feature type="transmembrane region" description="Helical" evidence="3">
    <location>
        <begin position="152"/>
        <end position="170"/>
    </location>
</feature>
<feature type="transmembrane region" description="Helical" evidence="3">
    <location>
        <begin position="22"/>
        <end position="43"/>
    </location>
</feature>